<dbReference type="InterPro" id="IPR050377">
    <property type="entry name" value="Radical_SAM_PqqE_MftC-like"/>
</dbReference>
<dbReference type="SUPFAM" id="SSF102114">
    <property type="entry name" value="Radical SAM enzymes"/>
    <property type="match status" value="1"/>
</dbReference>
<evidence type="ECO:0000313" key="7">
    <source>
        <dbReference type="Proteomes" id="UP000622448"/>
    </source>
</evidence>
<evidence type="ECO:0000259" key="5">
    <source>
        <dbReference type="PROSITE" id="PS51918"/>
    </source>
</evidence>
<evidence type="ECO:0000256" key="3">
    <source>
        <dbReference type="ARBA" id="ARBA00023004"/>
    </source>
</evidence>
<name>A0ABR7BTA2_9ACTN</name>
<comment type="caution">
    <text evidence="6">The sequence shown here is derived from an EMBL/GenBank/DDBJ whole genome shotgun (WGS) entry which is preliminary data.</text>
</comment>
<dbReference type="EMBL" id="JACOOA010000005">
    <property type="protein sequence ID" value="MBC5584837.1"/>
    <property type="molecule type" value="Genomic_DNA"/>
</dbReference>
<dbReference type="InterPro" id="IPR013785">
    <property type="entry name" value="Aldolase_TIM"/>
</dbReference>
<keyword evidence="2" id="KW-0479">Metal-binding</keyword>
<organism evidence="6 7">
    <name type="scientific">Eggerthella hominis</name>
    <dbReference type="NCBI Taxonomy" id="2763043"/>
    <lineage>
        <taxon>Bacteria</taxon>
        <taxon>Bacillati</taxon>
        <taxon>Actinomycetota</taxon>
        <taxon>Coriobacteriia</taxon>
        <taxon>Eggerthellales</taxon>
        <taxon>Eggerthellaceae</taxon>
        <taxon>Eggerthella</taxon>
    </lineage>
</organism>
<keyword evidence="7" id="KW-1185">Reference proteome</keyword>
<dbReference type="InterPro" id="IPR007197">
    <property type="entry name" value="rSAM"/>
</dbReference>
<keyword evidence="4" id="KW-0411">Iron-sulfur</keyword>
<sequence>MNLDEYRAAFDEVRVDFEEAVAAFGLPFERGEGQPRSDRARAVCQHRDNGCASLWSGWISPACIACRTGEETATFFVSLKCTRRCYFCFNENQEDYAYYRTHERDIVSELKAAHASGARFRHLAVTGGEPCLHPEALLAFVRCAKELYPGVHVRVYTSGDLLHDGLLDELRCAGLDEIRFSVKPEEGASDRETTFGRIAAAVDRIPDVMVEMPIIPDTLDDMKELLKHLDRLGVRGINLLEFCFPLSNASAFEARGFKLRRNPYVIPYNYWYAGGLPISGSETACLELLRFASDEGLGMGVHYCSLDNKLSGQIYQQNKPFLLDSAFAASHAWLSFDEADYFLKCAKVFGDDAEAVRARVADLRCLADEDDGSLAFPLASAPLVAERIPSAEIGVSFNVLEPDENCLPHVREVALERLR</sequence>
<dbReference type="SFLD" id="SFLDS00029">
    <property type="entry name" value="Radical_SAM"/>
    <property type="match status" value="1"/>
</dbReference>
<keyword evidence="1" id="KW-0949">S-adenosyl-L-methionine</keyword>
<dbReference type="Proteomes" id="UP000622448">
    <property type="component" value="Unassembled WGS sequence"/>
</dbReference>
<accession>A0ABR7BTA2</accession>
<dbReference type="PANTHER" id="PTHR11228:SF7">
    <property type="entry name" value="PQQA PEPTIDE CYCLASE"/>
    <property type="match status" value="1"/>
</dbReference>
<evidence type="ECO:0000256" key="1">
    <source>
        <dbReference type="ARBA" id="ARBA00022691"/>
    </source>
</evidence>
<keyword evidence="3" id="KW-0408">Iron</keyword>
<proteinExistence type="predicted"/>
<feature type="domain" description="Radical SAM core" evidence="5">
    <location>
        <begin position="67"/>
        <end position="273"/>
    </location>
</feature>
<reference evidence="6 7" key="1">
    <citation type="submission" date="2020-08" db="EMBL/GenBank/DDBJ databases">
        <title>Genome public.</title>
        <authorList>
            <person name="Liu C."/>
            <person name="Sun Q."/>
        </authorList>
    </citation>
    <scope>NUCLEOTIDE SEQUENCE [LARGE SCALE GENOMIC DNA]</scope>
    <source>
        <strain evidence="6 7">NSJ-70</strain>
    </source>
</reference>
<gene>
    <name evidence="6" type="ORF">H8S61_11660</name>
</gene>
<evidence type="ECO:0000256" key="2">
    <source>
        <dbReference type="ARBA" id="ARBA00022723"/>
    </source>
</evidence>
<dbReference type="PANTHER" id="PTHR11228">
    <property type="entry name" value="RADICAL SAM DOMAIN PROTEIN"/>
    <property type="match status" value="1"/>
</dbReference>
<dbReference type="PROSITE" id="PS51918">
    <property type="entry name" value="RADICAL_SAM"/>
    <property type="match status" value="1"/>
</dbReference>
<dbReference type="InterPro" id="IPR058240">
    <property type="entry name" value="rSAM_sf"/>
</dbReference>
<dbReference type="Pfam" id="PF04055">
    <property type="entry name" value="Radical_SAM"/>
    <property type="match status" value="1"/>
</dbReference>
<evidence type="ECO:0000313" key="6">
    <source>
        <dbReference type="EMBL" id="MBC5584837.1"/>
    </source>
</evidence>
<protein>
    <submittedName>
        <fullName evidence="6">Radical SAM protein</fullName>
    </submittedName>
</protein>
<dbReference type="Gene3D" id="3.20.20.70">
    <property type="entry name" value="Aldolase class I"/>
    <property type="match status" value="1"/>
</dbReference>
<dbReference type="CDD" id="cd01335">
    <property type="entry name" value="Radical_SAM"/>
    <property type="match status" value="1"/>
</dbReference>
<evidence type="ECO:0000256" key="4">
    <source>
        <dbReference type="ARBA" id="ARBA00023014"/>
    </source>
</evidence>